<evidence type="ECO:0000313" key="12">
    <source>
        <dbReference type="EMBL" id="BBD91255.1"/>
    </source>
</evidence>
<proteinExistence type="predicted"/>
<name>A0ABM7FSZ1_9STAP</name>
<dbReference type="Gene3D" id="1.10.10.10">
    <property type="entry name" value="Winged helix-like DNA-binding domain superfamily/Winged helix DNA-binding domain"/>
    <property type="match status" value="1"/>
</dbReference>
<evidence type="ECO:0000256" key="2">
    <source>
        <dbReference type="ARBA" id="ARBA00022606"/>
    </source>
</evidence>
<dbReference type="CDD" id="cd00383">
    <property type="entry name" value="trans_reg_C"/>
    <property type="match status" value="1"/>
</dbReference>
<dbReference type="RefSeq" id="WP_002444827.1">
    <property type="nucleotide sequence ID" value="NZ_AP018585.1"/>
</dbReference>
<keyword evidence="1 8" id="KW-0597">Phosphoprotein</keyword>
<dbReference type="Gene3D" id="6.10.250.690">
    <property type="match status" value="1"/>
</dbReference>
<dbReference type="Pfam" id="PF00072">
    <property type="entry name" value="Response_reg"/>
    <property type="match status" value="1"/>
</dbReference>
<keyword evidence="2" id="KW-0716">Sensory transduction</keyword>
<organism evidence="12 13">
    <name type="scientific">Staphylococcus caprae</name>
    <dbReference type="NCBI Taxonomy" id="29380"/>
    <lineage>
        <taxon>Bacteria</taxon>
        <taxon>Bacillati</taxon>
        <taxon>Bacillota</taxon>
        <taxon>Bacilli</taxon>
        <taxon>Bacillales</taxon>
        <taxon>Staphylococcaceae</taxon>
        <taxon>Staphylococcus</taxon>
    </lineage>
</organism>
<keyword evidence="6" id="KW-0804">Transcription</keyword>
<feature type="DNA-binding region" description="OmpR/PhoB-type" evidence="9">
    <location>
        <begin position="126"/>
        <end position="222"/>
    </location>
</feature>
<dbReference type="PANTHER" id="PTHR48111">
    <property type="entry name" value="REGULATOR OF RPOS"/>
    <property type="match status" value="1"/>
</dbReference>
<sequence>MNYNALVVEDDIEIAHILSLTLAKIKVRADIVYSGNEAQQQLDKKSYDIVLLDLMLPGISGETLLPLIKKEHNSKIIVISAKTDIDEKVNLLSMGADDYITKPFDSKELTARVNVQLRNINNKSNNKELIWKDLKLDKDKRKVTLKNSLIPLTNTEFEILTILMQEPETAISKQKLYVAVQGVYIGDDNTISVHVSNIRKKINLYTDDIYLQTVWGIGFMLV</sequence>
<dbReference type="InterPro" id="IPR039420">
    <property type="entry name" value="WalR-like"/>
</dbReference>
<feature type="domain" description="Response regulatory" evidence="10">
    <location>
        <begin position="4"/>
        <end position="117"/>
    </location>
</feature>
<evidence type="ECO:0000256" key="9">
    <source>
        <dbReference type="PROSITE-ProRule" id="PRU01091"/>
    </source>
</evidence>
<feature type="modified residue" description="4-aspartylphosphate" evidence="8">
    <location>
        <position position="53"/>
    </location>
</feature>
<dbReference type="Gene3D" id="3.40.50.2300">
    <property type="match status" value="1"/>
</dbReference>
<dbReference type="PROSITE" id="PS50110">
    <property type="entry name" value="RESPONSE_REGULATORY"/>
    <property type="match status" value="1"/>
</dbReference>
<evidence type="ECO:0000256" key="5">
    <source>
        <dbReference type="ARBA" id="ARBA00023125"/>
    </source>
</evidence>
<evidence type="ECO:0000313" key="13">
    <source>
        <dbReference type="Proteomes" id="UP000274772"/>
    </source>
</evidence>
<evidence type="ECO:0000259" key="11">
    <source>
        <dbReference type="PROSITE" id="PS51755"/>
    </source>
</evidence>
<dbReference type="InterPro" id="IPR001867">
    <property type="entry name" value="OmpR/PhoB-type_DNA-bd"/>
</dbReference>
<dbReference type="EMBL" id="AP018586">
    <property type="protein sequence ID" value="BBD91255.1"/>
    <property type="molecule type" value="Genomic_DNA"/>
</dbReference>
<dbReference type="PROSITE" id="PS51755">
    <property type="entry name" value="OMPR_PHOB"/>
    <property type="match status" value="1"/>
</dbReference>
<keyword evidence="4" id="KW-0805">Transcription regulation</keyword>
<evidence type="ECO:0000256" key="6">
    <source>
        <dbReference type="ARBA" id="ARBA00023163"/>
    </source>
</evidence>
<evidence type="ECO:0000256" key="8">
    <source>
        <dbReference type="PROSITE-ProRule" id="PRU00169"/>
    </source>
</evidence>
<evidence type="ECO:0000256" key="3">
    <source>
        <dbReference type="ARBA" id="ARBA00023012"/>
    </source>
</evidence>
<dbReference type="Pfam" id="PF00486">
    <property type="entry name" value="Trans_reg_C"/>
    <property type="match status" value="1"/>
</dbReference>
<dbReference type="PANTHER" id="PTHR48111:SF2">
    <property type="entry name" value="RESPONSE REGULATOR SAER"/>
    <property type="match status" value="1"/>
</dbReference>
<evidence type="ECO:0000256" key="1">
    <source>
        <dbReference type="ARBA" id="ARBA00022553"/>
    </source>
</evidence>
<evidence type="ECO:0000259" key="10">
    <source>
        <dbReference type="PROSITE" id="PS50110"/>
    </source>
</evidence>
<protein>
    <recommendedName>
        <fullName evidence="7">Response regulator SaeR</fullName>
    </recommendedName>
</protein>
<evidence type="ECO:0000256" key="4">
    <source>
        <dbReference type="ARBA" id="ARBA00023015"/>
    </source>
</evidence>
<dbReference type="CDD" id="cd17574">
    <property type="entry name" value="REC_OmpR"/>
    <property type="match status" value="1"/>
</dbReference>
<dbReference type="SUPFAM" id="SSF52172">
    <property type="entry name" value="CheY-like"/>
    <property type="match status" value="1"/>
</dbReference>
<dbReference type="SMART" id="SM00448">
    <property type="entry name" value="REC"/>
    <property type="match status" value="1"/>
</dbReference>
<keyword evidence="5 9" id="KW-0238">DNA-binding</keyword>
<accession>A0ABM7FSZ1</accession>
<dbReference type="InterPro" id="IPR036388">
    <property type="entry name" value="WH-like_DNA-bd_sf"/>
</dbReference>
<keyword evidence="13" id="KW-1185">Reference proteome</keyword>
<reference evidence="12 13" key="1">
    <citation type="submission" date="2018-05" db="EMBL/GenBank/DDBJ databases">
        <title>Complete genome sequencing of three human clinical isolates of Staphylococcus caprae reveals virulence factors similar to those of S. epidermidis and S. capitis.</title>
        <authorList>
            <person name="Watanabe S."/>
            <person name="Cui L."/>
        </authorList>
    </citation>
    <scope>NUCLEOTIDE SEQUENCE [LARGE SCALE GENOMIC DNA]</scope>
    <source>
        <strain evidence="12 13">JMUB590</strain>
    </source>
</reference>
<gene>
    <name evidence="12" type="ORF">JMUB590_0145</name>
</gene>
<dbReference type="InterPro" id="IPR011006">
    <property type="entry name" value="CheY-like_superfamily"/>
</dbReference>
<dbReference type="Proteomes" id="UP000274772">
    <property type="component" value="Chromosome"/>
</dbReference>
<feature type="domain" description="OmpR/PhoB-type" evidence="11">
    <location>
        <begin position="126"/>
        <end position="222"/>
    </location>
</feature>
<dbReference type="SMART" id="SM00862">
    <property type="entry name" value="Trans_reg_C"/>
    <property type="match status" value="1"/>
</dbReference>
<keyword evidence="3" id="KW-0902">Two-component regulatory system</keyword>
<dbReference type="InterPro" id="IPR001789">
    <property type="entry name" value="Sig_transdc_resp-reg_receiver"/>
</dbReference>
<evidence type="ECO:0000256" key="7">
    <source>
        <dbReference type="ARBA" id="ARBA00040348"/>
    </source>
</evidence>